<dbReference type="RefSeq" id="WP_093329038.1">
    <property type="nucleotide sequence ID" value="NZ_FOAF01000008.1"/>
</dbReference>
<evidence type="ECO:0000313" key="2">
    <source>
        <dbReference type="Proteomes" id="UP000199421"/>
    </source>
</evidence>
<reference evidence="2" key="1">
    <citation type="submission" date="2016-10" db="EMBL/GenBank/DDBJ databases">
        <authorList>
            <person name="Varghese N."/>
            <person name="Submissions S."/>
        </authorList>
    </citation>
    <scope>NUCLEOTIDE SEQUENCE [LARGE SCALE GENOMIC DNA]</scope>
    <source>
        <strain evidence="2">DSM 18733</strain>
    </source>
</reference>
<proteinExistence type="predicted"/>
<gene>
    <name evidence="1" type="ORF">SAMN05661044_04410</name>
</gene>
<dbReference type="OrthoDB" id="794662at2"/>
<evidence type="ECO:0000313" key="1">
    <source>
        <dbReference type="EMBL" id="SEM16293.1"/>
    </source>
</evidence>
<sequence length="200" mass="21310">MKKTINNLTKGIAFLVLTFFIVSCDKKNDDAANLSLNNETAVVDPVNSVVVTGNYGNPASGPAVFGTVYLNLSTGATNTTGTGTWHVRFTSTNNSTIFPASGYTLKYLPNYTGDLADIDLSHYNAATTVSSLGRNTSTTSTPNGWWGYNETTHVVEKVNNVVLFASNGTTTYAFQATNAVGEGTATNNRGVYTFNYGIVE</sequence>
<dbReference type="PROSITE" id="PS51257">
    <property type="entry name" value="PROKAR_LIPOPROTEIN"/>
    <property type="match status" value="1"/>
</dbReference>
<dbReference type="STRING" id="407022.SAMN05661044_04410"/>
<dbReference type="Proteomes" id="UP000199421">
    <property type="component" value="Unassembled WGS sequence"/>
</dbReference>
<name>A0A1H7W429_OLID1</name>
<accession>A0A1H7W429</accession>
<organism evidence="1 2">
    <name type="scientific">Olivibacter domesticus</name>
    <name type="common">Pseudosphingobacterium domesticum</name>
    <dbReference type="NCBI Taxonomy" id="407022"/>
    <lineage>
        <taxon>Bacteria</taxon>
        <taxon>Pseudomonadati</taxon>
        <taxon>Bacteroidota</taxon>
        <taxon>Sphingobacteriia</taxon>
        <taxon>Sphingobacteriales</taxon>
        <taxon>Sphingobacteriaceae</taxon>
        <taxon>Olivibacter</taxon>
    </lineage>
</organism>
<dbReference type="AlphaFoldDB" id="A0A1H7W429"/>
<evidence type="ECO:0008006" key="3">
    <source>
        <dbReference type="Google" id="ProtNLM"/>
    </source>
</evidence>
<protein>
    <recommendedName>
        <fullName evidence="3">HmuY protein</fullName>
    </recommendedName>
</protein>
<keyword evidence="2" id="KW-1185">Reference proteome</keyword>
<dbReference type="EMBL" id="FOAF01000008">
    <property type="protein sequence ID" value="SEM16293.1"/>
    <property type="molecule type" value="Genomic_DNA"/>
</dbReference>